<protein>
    <submittedName>
        <fullName evidence="2">Uncharacterized protein</fullName>
    </submittedName>
</protein>
<evidence type="ECO:0000256" key="1">
    <source>
        <dbReference type="SAM" id="MobiDB-lite"/>
    </source>
</evidence>
<reference evidence="2 3" key="1">
    <citation type="submission" date="2023-03" db="EMBL/GenBank/DDBJ databases">
        <authorList>
            <person name="Pearce D."/>
        </authorList>
    </citation>
    <scope>NUCLEOTIDE SEQUENCE [LARGE SCALE GENOMIC DNA]</scope>
    <source>
        <strain evidence="2">Msz</strain>
    </source>
</reference>
<keyword evidence="3" id="KW-1185">Reference proteome</keyword>
<evidence type="ECO:0000313" key="2">
    <source>
        <dbReference type="EMBL" id="CAI8799027.1"/>
    </source>
</evidence>
<name>A0ABN8X3P9_9GAMM</name>
<dbReference type="EMBL" id="OX458333">
    <property type="protein sequence ID" value="CAI8799027.1"/>
    <property type="molecule type" value="Genomic_DNA"/>
</dbReference>
<feature type="region of interest" description="Disordered" evidence="1">
    <location>
        <begin position="1"/>
        <end position="24"/>
    </location>
</feature>
<feature type="compositionally biased region" description="Basic residues" evidence="1">
    <location>
        <begin position="1"/>
        <end position="18"/>
    </location>
</feature>
<sequence length="228" mass="24576">MLHRCPRPPASRSRKPIGRLRSSGSDQFNVPSIVFPATVATSASGVLCRIANGATPASSSSLPGVGERRRAISAQPIEVPIESHRTDRRAVRTHADPQHAEFVSDKGSRFGLRSRASATQGCRLSLGQISQRLCELPQQAPIEATHYQPSLSLVEGFGGRCGRCFHGQKQLRWSAAVTDACHTRVISLYAGIPFVVSVLPDRDISPSAICDVFCFLAGRSYNAKDAVL</sequence>
<dbReference type="Proteomes" id="UP001162030">
    <property type="component" value="Chromosome"/>
</dbReference>
<proteinExistence type="predicted"/>
<evidence type="ECO:0000313" key="3">
    <source>
        <dbReference type="Proteomes" id="UP001162030"/>
    </source>
</evidence>
<gene>
    <name evidence="2" type="ORF">MSZNOR_1555</name>
</gene>
<accession>A0ABN8X3P9</accession>
<organism evidence="2 3">
    <name type="scientific">Methylocaldum szegediense</name>
    <dbReference type="NCBI Taxonomy" id="73780"/>
    <lineage>
        <taxon>Bacteria</taxon>
        <taxon>Pseudomonadati</taxon>
        <taxon>Pseudomonadota</taxon>
        <taxon>Gammaproteobacteria</taxon>
        <taxon>Methylococcales</taxon>
        <taxon>Methylococcaceae</taxon>
        <taxon>Methylocaldum</taxon>
    </lineage>
</organism>